<keyword evidence="2" id="KW-1185">Reference proteome</keyword>
<dbReference type="RefSeq" id="WP_187016937.1">
    <property type="nucleotide sequence ID" value="NZ_JACRUK010000003.1"/>
</dbReference>
<evidence type="ECO:0000313" key="2">
    <source>
        <dbReference type="Proteomes" id="UP000641454"/>
    </source>
</evidence>
<dbReference type="EMBL" id="JACRUL010000003">
    <property type="protein sequence ID" value="MBC5843241.1"/>
    <property type="molecule type" value="Genomic_DNA"/>
</dbReference>
<organism evidence="1 2">
    <name type="scientific">Flavobacterium muglaense</name>
    <dbReference type="NCBI Taxonomy" id="2764716"/>
    <lineage>
        <taxon>Bacteria</taxon>
        <taxon>Pseudomonadati</taxon>
        <taxon>Bacteroidota</taxon>
        <taxon>Flavobacteriia</taxon>
        <taxon>Flavobacteriales</taxon>
        <taxon>Flavobacteriaceae</taxon>
        <taxon>Flavobacterium</taxon>
    </lineage>
</organism>
<comment type="caution">
    <text evidence="1">The sequence shown here is derived from an EMBL/GenBank/DDBJ whole genome shotgun (WGS) entry which is preliminary data.</text>
</comment>
<gene>
    <name evidence="1" type="ORF">H8R25_02150</name>
</gene>
<dbReference type="Gene3D" id="3.30.420.60">
    <property type="entry name" value="eRF1 domain 2"/>
    <property type="match status" value="1"/>
</dbReference>
<accession>A0A923MX99</accession>
<dbReference type="InterPro" id="IPR042226">
    <property type="entry name" value="eFR1_2_sf"/>
</dbReference>
<proteinExistence type="predicted"/>
<sequence length="121" mass="14454">MKKTKQLGIWMDHSVAYVMEFTTKPFEIQTIVKEFHRNDTLAVQKERNSLFTSINTYYNQIAEAIVTYDQLILFGPSHTKVDFFDLLSEDHRFLKMKVEIKETDNMNVNEQHAFIHEYFIQ</sequence>
<dbReference type="AlphaFoldDB" id="A0A923MX99"/>
<reference evidence="1 2" key="1">
    <citation type="submission" date="2020-08" db="EMBL/GenBank/DDBJ databases">
        <title>Description of novel Flavobacterium F-392 isolate.</title>
        <authorList>
            <person name="Saticioglu I.B."/>
            <person name="Duman M."/>
            <person name="Altun S."/>
        </authorList>
    </citation>
    <scope>NUCLEOTIDE SEQUENCE [LARGE SCALE GENOMIC DNA]</scope>
    <source>
        <strain evidence="1 2">F-392</strain>
    </source>
</reference>
<name>A0A923MX99_9FLAO</name>
<dbReference type="SUPFAM" id="SSF53137">
    <property type="entry name" value="Translational machinery components"/>
    <property type="match status" value="1"/>
</dbReference>
<evidence type="ECO:0000313" key="1">
    <source>
        <dbReference type="EMBL" id="MBC5843241.1"/>
    </source>
</evidence>
<dbReference type="Proteomes" id="UP000641454">
    <property type="component" value="Unassembled WGS sequence"/>
</dbReference>
<protein>
    <submittedName>
        <fullName evidence="1">Uncharacterized protein</fullName>
    </submittedName>
</protein>